<dbReference type="PANTHER" id="PTHR43785:SF12">
    <property type="entry name" value="TYPE-1 GLUTAMINE SYNTHETASE 2"/>
    <property type="match status" value="1"/>
</dbReference>
<sequence length="126" mass="14253">MGFEVEASHHEVAIGQHEIDFKYDEVLRACDKIQLFKLVVKTIARKHGLYATFMAKPKFGIAGSGMHCNMSLFNQDGQNAFFDPEDPKGMQLSKTAYYFLGGLIKHAYNYTAIMNPTVNSYKRLVP</sequence>
<dbReference type="GO" id="GO:0004356">
    <property type="term" value="F:glutamine synthetase activity"/>
    <property type="evidence" value="ECO:0007669"/>
    <property type="project" value="InterPro"/>
</dbReference>
<reference evidence="3" key="1">
    <citation type="submission" date="2013-12" db="EMBL/GenBank/DDBJ databases">
        <title>A Varibaculum cambriense genome reconstructed from a premature infant gut community with otherwise low bacterial novelty that shifts toward anaerobic metabolism during the third week of life.</title>
        <authorList>
            <person name="Brown C.T."/>
            <person name="Sharon I."/>
            <person name="Thomas B.C."/>
            <person name="Castelle C.J."/>
            <person name="Morowitz M.J."/>
            <person name="Banfield J.F."/>
        </authorList>
    </citation>
    <scope>NUCLEOTIDE SEQUENCE</scope>
</reference>
<gene>
    <name evidence="3" type="ORF">Q604_UNBC17419G0001</name>
</gene>
<dbReference type="Gene3D" id="3.30.590.10">
    <property type="entry name" value="Glutamine synthetase/guanido kinase, catalytic domain"/>
    <property type="match status" value="1"/>
</dbReference>
<dbReference type="InterPro" id="IPR014746">
    <property type="entry name" value="Gln_synth/guanido_kin_cat_dom"/>
</dbReference>
<comment type="caution">
    <text evidence="3">The sequence shown here is derived from an EMBL/GenBank/DDBJ whole genome shotgun (WGS) entry which is preliminary data.</text>
</comment>
<dbReference type="AlphaFoldDB" id="W1X7T6"/>
<feature type="non-terminal residue" evidence="3">
    <location>
        <position position="1"/>
    </location>
</feature>
<dbReference type="PROSITE" id="PS51987">
    <property type="entry name" value="GS_CATALYTIC"/>
    <property type="match status" value="1"/>
</dbReference>
<dbReference type="SMART" id="SM01230">
    <property type="entry name" value="Gln-synt_C"/>
    <property type="match status" value="1"/>
</dbReference>
<dbReference type="Pfam" id="PF00120">
    <property type="entry name" value="Gln-synt_C"/>
    <property type="match status" value="1"/>
</dbReference>
<accession>W1X7T6</accession>
<evidence type="ECO:0000313" key="3">
    <source>
        <dbReference type="EMBL" id="ETJ26353.1"/>
    </source>
</evidence>
<protein>
    <submittedName>
        <fullName evidence="3">Glutamine synthetase, type I</fullName>
    </submittedName>
</protein>
<dbReference type="InterPro" id="IPR008146">
    <property type="entry name" value="Gln_synth_cat_dom"/>
</dbReference>
<dbReference type="SUPFAM" id="SSF55931">
    <property type="entry name" value="Glutamine synthetase/guanido kinase"/>
    <property type="match status" value="1"/>
</dbReference>
<organism evidence="3">
    <name type="scientific">human gut metagenome</name>
    <dbReference type="NCBI Taxonomy" id="408170"/>
    <lineage>
        <taxon>unclassified sequences</taxon>
        <taxon>metagenomes</taxon>
        <taxon>organismal metagenomes</taxon>
    </lineage>
</organism>
<proteinExistence type="predicted"/>
<dbReference type="GO" id="GO:0006542">
    <property type="term" value="P:glutamine biosynthetic process"/>
    <property type="evidence" value="ECO:0007669"/>
    <property type="project" value="TreeGrafter"/>
</dbReference>
<evidence type="ECO:0000259" key="2">
    <source>
        <dbReference type="PROSITE" id="PS51987"/>
    </source>
</evidence>
<dbReference type="PANTHER" id="PTHR43785">
    <property type="entry name" value="GAMMA-GLUTAMYLPUTRESCINE SYNTHETASE"/>
    <property type="match status" value="1"/>
</dbReference>
<dbReference type="EMBL" id="AZMM01017419">
    <property type="protein sequence ID" value="ETJ26353.1"/>
    <property type="molecule type" value="Genomic_DNA"/>
</dbReference>
<feature type="non-terminal residue" evidence="3">
    <location>
        <position position="126"/>
    </location>
</feature>
<evidence type="ECO:0000256" key="1">
    <source>
        <dbReference type="ARBA" id="ARBA00022598"/>
    </source>
</evidence>
<feature type="domain" description="GS catalytic" evidence="2">
    <location>
        <begin position="1"/>
        <end position="126"/>
    </location>
</feature>
<keyword evidence="1" id="KW-0436">Ligase</keyword>
<name>W1X7T6_9ZZZZ</name>